<feature type="transmembrane region" description="Helical" evidence="2">
    <location>
        <begin position="111"/>
        <end position="135"/>
    </location>
</feature>
<evidence type="ECO:0000313" key="3">
    <source>
        <dbReference type="EMBL" id="SHN44959.1"/>
    </source>
</evidence>
<evidence type="ECO:0000256" key="2">
    <source>
        <dbReference type="SAM" id="Phobius"/>
    </source>
</evidence>
<feature type="compositionally biased region" description="Basic and acidic residues" evidence="1">
    <location>
        <begin position="363"/>
        <end position="379"/>
    </location>
</feature>
<reference evidence="3 4" key="1">
    <citation type="submission" date="2016-11" db="EMBL/GenBank/DDBJ databases">
        <authorList>
            <person name="Jaros S."/>
            <person name="Januszkiewicz K."/>
            <person name="Wedrychowicz H."/>
        </authorList>
    </citation>
    <scope>NUCLEOTIDE SEQUENCE [LARGE SCALE GENOMIC DNA]</scope>
    <source>
        <strain evidence="3 4">DSM 46144</strain>
    </source>
</reference>
<feature type="compositionally biased region" description="Basic and acidic residues" evidence="1">
    <location>
        <begin position="215"/>
        <end position="236"/>
    </location>
</feature>
<evidence type="ECO:0000256" key="1">
    <source>
        <dbReference type="SAM" id="MobiDB-lite"/>
    </source>
</evidence>
<feature type="compositionally biased region" description="Low complexity" evidence="1">
    <location>
        <begin position="274"/>
        <end position="297"/>
    </location>
</feature>
<protein>
    <recommendedName>
        <fullName evidence="5">TrbL/VirB6 plasmid conjugal transfer protein</fullName>
    </recommendedName>
</protein>
<evidence type="ECO:0000313" key="4">
    <source>
        <dbReference type="Proteomes" id="UP000184440"/>
    </source>
</evidence>
<dbReference type="EMBL" id="FRCS01000011">
    <property type="protein sequence ID" value="SHN44959.1"/>
    <property type="molecule type" value="Genomic_DNA"/>
</dbReference>
<sequence length="388" mass="41241">MSWEEAADARQSSIERDRIVKEKQEKWKKVAADIKKADPDAYEYLTGKQGSARIGSAFTSMVAALVVAPFDLMASLLIIIAFLIIRLAVAFLPAIAVVGILRPASGPLRGLFRTVVAAILNCVIFGVGASVYLLALELITSTASLAGWQQILLIFLTGLVMWLLLRPFRRLTSLAGGNPFHDLVGGLGAVRRRAFGDARQAGLVAAGALIGNRAAEDNDERRSEARPETWSRDRSFVRAGDAPLEAETAGAGTRTRLTDESPVVRDGAAGRPETSGTGSDPYPGGTGPGTTTYTGPGADDDVVTPAGSRPPMRVAAGPARPENGGGLDYRDPSYPVRTGGETIPVESDERFVVYRPDSGYRTVEPDVRPESRPAPRESADVTAGSRPE</sequence>
<feature type="transmembrane region" description="Helical" evidence="2">
    <location>
        <begin position="76"/>
        <end position="99"/>
    </location>
</feature>
<accession>A0A1M7RFL5</accession>
<dbReference type="Proteomes" id="UP000184440">
    <property type="component" value="Unassembled WGS sequence"/>
</dbReference>
<feature type="transmembrane region" description="Helical" evidence="2">
    <location>
        <begin position="52"/>
        <end position="70"/>
    </location>
</feature>
<proteinExistence type="predicted"/>
<keyword evidence="2" id="KW-1133">Transmembrane helix</keyword>
<gene>
    <name evidence="3" type="ORF">SAMN05443668_11134</name>
</gene>
<evidence type="ECO:0008006" key="5">
    <source>
        <dbReference type="Google" id="ProtNLM"/>
    </source>
</evidence>
<dbReference type="STRING" id="134849.SAMN05443668_11134"/>
<organism evidence="3 4">
    <name type="scientific">Cryptosporangium aurantiacum</name>
    <dbReference type="NCBI Taxonomy" id="134849"/>
    <lineage>
        <taxon>Bacteria</taxon>
        <taxon>Bacillati</taxon>
        <taxon>Actinomycetota</taxon>
        <taxon>Actinomycetes</taxon>
        <taxon>Cryptosporangiales</taxon>
        <taxon>Cryptosporangiaceae</taxon>
        <taxon>Cryptosporangium</taxon>
    </lineage>
</organism>
<feature type="region of interest" description="Disordered" evidence="1">
    <location>
        <begin position="215"/>
        <end position="345"/>
    </location>
</feature>
<feature type="region of interest" description="Disordered" evidence="1">
    <location>
        <begin position="358"/>
        <end position="388"/>
    </location>
</feature>
<name>A0A1M7RFL5_9ACTN</name>
<keyword evidence="2" id="KW-0472">Membrane</keyword>
<dbReference type="AlphaFoldDB" id="A0A1M7RFL5"/>
<feature type="transmembrane region" description="Helical" evidence="2">
    <location>
        <begin position="147"/>
        <end position="165"/>
    </location>
</feature>
<keyword evidence="2" id="KW-0812">Transmembrane</keyword>
<keyword evidence="4" id="KW-1185">Reference proteome</keyword>